<dbReference type="PANTHER" id="PTHR43763">
    <property type="entry name" value="XAA-PRO AMINOPEPTIDASE 1"/>
    <property type="match status" value="1"/>
</dbReference>
<evidence type="ECO:0000256" key="4">
    <source>
        <dbReference type="SAM" id="SignalP"/>
    </source>
</evidence>
<dbReference type="SUPFAM" id="SSF53092">
    <property type="entry name" value="Creatinase/prolidase N-terminal domain"/>
    <property type="match status" value="1"/>
</dbReference>
<dbReference type="STRING" id="10195.A0A3M7RC55"/>
<dbReference type="OrthoDB" id="9995434at2759"/>
<dbReference type="AlphaFoldDB" id="A0A3M7RC55"/>
<dbReference type="EMBL" id="REGN01003743">
    <property type="protein sequence ID" value="RNA21051.1"/>
    <property type="molecule type" value="Genomic_DNA"/>
</dbReference>
<sequence length="251" mass="28847">MYNSVFIFILIGTSLSPIKGNLTPKERLDSLRKLMENEGYSACIIPQADQHLSEYVSDYDKRRGWLSGFTGSAGTALVTSDFAAVWTDSRYYLQAEDQLDPSLWKLMKASDENTPTIQGWLRDNLESGDKVAVNAKFSSVNTWQNYEKVLSGSGILLESPSNDLIDQIWPKSERPNQPNNFETFEALDQHKRAKNAFKFNCAFKNFTFPMKKKSFPYSIKLNHFKNGHIKYVFVRLVFDCNDNSYRDEMLQ</sequence>
<comment type="caution">
    <text evidence="6">The sequence shown here is derived from an EMBL/GenBank/DDBJ whole genome shotgun (WGS) entry which is preliminary data.</text>
</comment>
<dbReference type="InterPro" id="IPR050422">
    <property type="entry name" value="X-Pro_aminopeptidase_P"/>
</dbReference>
<keyword evidence="2" id="KW-0479">Metal-binding</keyword>
<feature type="domain" description="Creatinase N-terminal" evidence="5">
    <location>
        <begin position="27"/>
        <end position="152"/>
    </location>
</feature>
<evidence type="ECO:0000256" key="2">
    <source>
        <dbReference type="ARBA" id="ARBA00022723"/>
    </source>
</evidence>
<keyword evidence="7" id="KW-1185">Reference proteome</keyword>
<feature type="chain" id="PRO_5017923021" evidence="4">
    <location>
        <begin position="21"/>
        <end position="251"/>
    </location>
</feature>
<evidence type="ECO:0000259" key="5">
    <source>
        <dbReference type="Pfam" id="PF01321"/>
    </source>
</evidence>
<dbReference type="GO" id="GO:0046872">
    <property type="term" value="F:metal ion binding"/>
    <property type="evidence" value="ECO:0007669"/>
    <property type="project" value="UniProtKB-KW"/>
</dbReference>
<dbReference type="PANTHER" id="PTHR43763:SF6">
    <property type="entry name" value="XAA-PRO AMINOPEPTIDASE 1"/>
    <property type="match status" value="1"/>
</dbReference>
<gene>
    <name evidence="6" type="ORF">BpHYR1_029622</name>
</gene>
<proteinExistence type="inferred from homology"/>
<keyword evidence="4" id="KW-0732">Signal</keyword>
<dbReference type="Gene3D" id="3.40.350.10">
    <property type="entry name" value="Creatinase/prolidase N-terminal domain"/>
    <property type="match status" value="1"/>
</dbReference>
<name>A0A3M7RC55_BRAPC</name>
<reference evidence="6 7" key="1">
    <citation type="journal article" date="2018" name="Sci. Rep.">
        <title>Genomic signatures of local adaptation to the degree of environmental predictability in rotifers.</title>
        <authorList>
            <person name="Franch-Gras L."/>
            <person name="Hahn C."/>
            <person name="Garcia-Roger E.M."/>
            <person name="Carmona M.J."/>
            <person name="Serra M."/>
            <person name="Gomez A."/>
        </authorList>
    </citation>
    <scope>NUCLEOTIDE SEQUENCE [LARGE SCALE GENOMIC DNA]</scope>
    <source>
        <strain evidence="6">HYR1</strain>
    </source>
</reference>
<dbReference type="Pfam" id="PF01321">
    <property type="entry name" value="Creatinase_N"/>
    <property type="match status" value="1"/>
</dbReference>
<evidence type="ECO:0000313" key="7">
    <source>
        <dbReference type="Proteomes" id="UP000276133"/>
    </source>
</evidence>
<dbReference type="InterPro" id="IPR029149">
    <property type="entry name" value="Creatin/AminoP/Spt16_N"/>
</dbReference>
<dbReference type="InterPro" id="IPR000587">
    <property type="entry name" value="Creatinase_N"/>
</dbReference>
<keyword evidence="3" id="KW-0378">Hydrolase</keyword>
<protein>
    <submittedName>
        <fullName evidence="6">Peptidase M24</fullName>
    </submittedName>
</protein>
<evidence type="ECO:0000313" key="6">
    <source>
        <dbReference type="EMBL" id="RNA21051.1"/>
    </source>
</evidence>
<feature type="signal peptide" evidence="4">
    <location>
        <begin position="1"/>
        <end position="20"/>
    </location>
</feature>
<organism evidence="6 7">
    <name type="scientific">Brachionus plicatilis</name>
    <name type="common">Marine rotifer</name>
    <name type="synonym">Brachionus muelleri</name>
    <dbReference type="NCBI Taxonomy" id="10195"/>
    <lineage>
        <taxon>Eukaryota</taxon>
        <taxon>Metazoa</taxon>
        <taxon>Spiralia</taxon>
        <taxon>Gnathifera</taxon>
        <taxon>Rotifera</taxon>
        <taxon>Eurotatoria</taxon>
        <taxon>Monogononta</taxon>
        <taxon>Pseudotrocha</taxon>
        <taxon>Ploima</taxon>
        <taxon>Brachionidae</taxon>
        <taxon>Brachionus</taxon>
    </lineage>
</organism>
<dbReference type="FunFam" id="3.40.350.10:FF:000003">
    <property type="entry name" value="Xaa-pro aminopeptidase P"/>
    <property type="match status" value="1"/>
</dbReference>
<evidence type="ECO:0000256" key="1">
    <source>
        <dbReference type="ARBA" id="ARBA00008766"/>
    </source>
</evidence>
<dbReference type="Proteomes" id="UP000276133">
    <property type="component" value="Unassembled WGS sequence"/>
</dbReference>
<dbReference type="GO" id="GO:0016787">
    <property type="term" value="F:hydrolase activity"/>
    <property type="evidence" value="ECO:0007669"/>
    <property type="project" value="UniProtKB-KW"/>
</dbReference>
<accession>A0A3M7RC55</accession>
<evidence type="ECO:0000256" key="3">
    <source>
        <dbReference type="ARBA" id="ARBA00022801"/>
    </source>
</evidence>
<comment type="similarity">
    <text evidence="1">Belongs to the peptidase M24B family.</text>
</comment>